<protein>
    <submittedName>
        <fullName evidence="1">Uncharacterized protein</fullName>
    </submittedName>
</protein>
<accession>A0A9P5S9C3</accession>
<sequence>MRKALNVKQQSTPTPRKVLNQLQSGIPWGFSYQGLEATNTCAMDTALMTWFLLQKYCGATLPESEMSTRPGKLLQQAVMDISNRQYDRARYHWSTELMGYPAAGMHGDFYSMEHAFLGHLHYLVESSSMH</sequence>
<evidence type="ECO:0000313" key="2">
    <source>
        <dbReference type="Proteomes" id="UP000696485"/>
    </source>
</evidence>
<evidence type="ECO:0000313" key="1">
    <source>
        <dbReference type="EMBL" id="KAF9318786.1"/>
    </source>
</evidence>
<reference evidence="1" key="1">
    <citation type="journal article" date="2020" name="Fungal Divers.">
        <title>Resolving the Mortierellaceae phylogeny through synthesis of multi-gene phylogenetics and phylogenomics.</title>
        <authorList>
            <person name="Vandepol N."/>
            <person name="Liber J."/>
            <person name="Desiro A."/>
            <person name="Na H."/>
            <person name="Kennedy M."/>
            <person name="Barry K."/>
            <person name="Grigoriev I.V."/>
            <person name="Miller A.N."/>
            <person name="O'Donnell K."/>
            <person name="Stajich J.E."/>
            <person name="Bonito G."/>
        </authorList>
    </citation>
    <scope>NUCLEOTIDE SEQUENCE</scope>
    <source>
        <strain evidence="1">NVP1</strain>
    </source>
</reference>
<organism evidence="1 2">
    <name type="scientific">Podila minutissima</name>
    <dbReference type="NCBI Taxonomy" id="64525"/>
    <lineage>
        <taxon>Eukaryota</taxon>
        <taxon>Fungi</taxon>
        <taxon>Fungi incertae sedis</taxon>
        <taxon>Mucoromycota</taxon>
        <taxon>Mortierellomycotina</taxon>
        <taxon>Mortierellomycetes</taxon>
        <taxon>Mortierellales</taxon>
        <taxon>Mortierellaceae</taxon>
        <taxon>Podila</taxon>
    </lineage>
</organism>
<proteinExistence type="predicted"/>
<comment type="caution">
    <text evidence="1">The sequence shown here is derived from an EMBL/GenBank/DDBJ whole genome shotgun (WGS) entry which is preliminary data.</text>
</comment>
<gene>
    <name evidence="1" type="ORF">BG006_003127</name>
</gene>
<name>A0A9P5S9C3_9FUNG</name>
<keyword evidence="2" id="KW-1185">Reference proteome</keyword>
<dbReference type="Proteomes" id="UP000696485">
    <property type="component" value="Unassembled WGS sequence"/>
</dbReference>
<dbReference type="AlphaFoldDB" id="A0A9P5S9C3"/>
<dbReference type="EMBL" id="JAAAUY010001808">
    <property type="protein sequence ID" value="KAF9318786.1"/>
    <property type="molecule type" value="Genomic_DNA"/>
</dbReference>